<dbReference type="STRING" id="78915.A0A4P9XQQ1"/>
<dbReference type="Pfam" id="PF02910">
    <property type="entry name" value="Succ_DH_flav_C"/>
    <property type="match status" value="1"/>
</dbReference>
<keyword evidence="24" id="KW-1185">Reference proteome</keyword>
<sequence length="625" mass="68685">MRRAFRASTPASRFFATQPLRAQASINSILDKYTVIDHDFDAVVVGAGGAGLRAAFGLAEAGFNTACITKLFPTRSHTVAAQGGVNAALGNMTEDDWRWHMYDTVKGSDWLGDQDAIHYMCREAPNTVVELEHYGVPFSRTKEGKIYQRAFGGQSLKFGKGGQAYRCAAVADRTGHAILHTLYGQSLRYDTNYFIEYFALDLIMEDGVCRGVIALNMEDGTLHRFRSHKTVLATGGYGRAYFSCTSAHTCTGDGNAMVARAGLPLQDLEFVQFHPTGIYGAGCLITEGSRGEGGYLLNAQGERFMERYAPTAKDLASRDVVSRSMTMEIRDGRGVGPEKDHIYLQLSHLPAEVLHERLPGISETAAIFAGVDVTKEPIPVIPTVHYNMGGIPTRYTGEVLTQKDGKDVVVPGLYAAGEAACVSVHGANRLGANSLLDIVVFGRAVAHHIAETLKPNTPHQPLPSDAGHDSIKNLDKLRNANGNQSTAAIRLDMQKVMQRDAAVFRTQETLDEGVVNIDRVWKAFDDVKVHDRSMIWNTDLVETLELQNLLTCAAQTMHSAAARQESRGAHAREDFQSRDDDKWMKHTLSWQNQETGEVKLDYRAVQSQTLDEAECKSVPPMARVY</sequence>
<evidence type="ECO:0000259" key="21">
    <source>
        <dbReference type="Pfam" id="PF00890"/>
    </source>
</evidence>
<evidence type="ECO:0000256" key="17">
    <source>
        <dbReference type="PIRSR" id="PIRSR611281-2"/>
    </source>
</evidence>
<comment type="subcellular location">
    <subcellularLocation>
        <location evidence="1 20">Mitochondrion inner membrane</location>
        <topology evidence="1 20">Peripheral membrane protein</topology>
        <orientation evidence="1 20">Matrix side</orientation>
    </subcellularLocation>
</comment>
<dbReference type="InterPro" id="IPR003952">
    <property type="entry name" value="FRD_SDH_FAD_BS"/>
</dbReference>
<dbReference type="InterPro" id="IPR003953">
    <property type="entry name" value="FAD-dep_OxRdtase_2_FAD-bd"/>
</dbReference>
<feature type="domain" description="FAD-dependent oxidoreductase 2 FAD-binding" evidence="21">
    <location>
        <begin position="41"/>
        <end position="435"/>
    </location>
</feature>
<feature type="domain" description="Fumarate reductase/succinate dehydrogenase flavoprotein-like C-terminal" evidence="22">
    <location>
        <begin position="490"/>
        <end position="625"/>
    </location>
</feature>
<dbReference type="InterPro" id="IPR011281">
    <property type="entry name" value="Succ_DH_flav_su_fwd"/>
</dbReference>
<dbReference type="Proteomes" id="UP000271241">
    <property type="component" value="Unassembled WGS sequence"/>
</dbReference>
<feature type="active site" description="Proton acceptor" evidence="16">
    <location>
        <position position="318"/>
    </location>
</feature>
<comment type="catalytic activity">
    <reaction evidence="14 20">
        <text>a quinone + succinate = fumarate + a quinol</text>
        <dbReference type="Rhea" id="RHEA:40523"/>
        <dbReference type="ChEBI" id="CHEBI:24646"/>
        <dbReference type="ChEBI" id="CHEBI:29806"/>
        <dbReference type="ChEBI" id="CHEBI:30031"/>
        <dbReference type="ChEBI" id="CHEBI:132124"/>
        <dbReference type="EC" id="1.3.5.1"/>
    </reaction>
</comment>
<reference evidence="24" key="1">
    <citation type="journal article" date="2018" name="Nat. Microbiol.">
        <title>Leveraging single-cell genomics to expand the fungal tree of life.</title>
        <authorList>
            <person name="Ahrendt S.R."/>
            <person name="Quandt C.A."/>
            <person name="Ciobanu D."/>
            <person name="Clum A."/>
            <person name="Salamov A."/>
            <person name="Andreopoulos B."/>
            <person name="Cheng J.F."/>
            <person name="Woyke T."/>
            <person name="Pelin A."/>
            <person name="Henrissat B."/>
            <person name="Reynolds N.K."/>
            <person name="Benny G.L."/>
            <person name="Smith M.E."/>
            <person name="James T.Y."/>
            <person name="Grigoriev I.V."/>
        </authorList>
    </citation>
    <scope>NUCLEOTIDE SEQUENCE [LARGE SCALE GENOMIC DNA]</scope>
    <source>
        <strain evidence="24">RSA 1356</strain>
    </source>
</reference>
<evidence type="ECO:0000256" key="5">
    <source>
        <dbReference type="ARBA" id="ARBA00022532"/>
    </source>
</evidence>
<dbReference type="FunFam" id="4.10.80.40:FF:000002">
    <property type="entry name" value="Succinate dehydrogenase [ubiquinone] flavoprotein subunit, mitochondrial"/>
    <property type="match status" value="1"/>
</dbReference>
<evidence type="ECO:0000256" key="12">
    <source>
        <dbReference type="ARBA" id="ARBA00023128"/>
    </source>
</evidence>
<dbReference type="FunFam" id="1.20.58.100:FF:000001">
    <property type="entry name" value="Succinate dehydrogenase flavoprotein subunit (SdhA)"/>
    <property type="match status" value="1"/>
</dbReference>
<dbReference type="OrthoDB" id="71672at2759"/>
<feature type="binding site" evidence="18">
    <location>
        <position position="418"/>
    </location>
    <ligand>
        <name>FAD</name>
        <dbReference type="ChEBI" id="CHEBI:57692"/>
    </ligand>
</feature>
<dbReference type="PIRSF" id="PIRSF000171">
    <property type="entry name" value="SDHA_APRA_LASPO"/>
    <property type="match status" value="1"/>
</dbReference>
<dbReference type="FunFam" id="3.50.50.60:FF:001062">
    <property type="entry name" value="Succinate dehydrogenase complex, subunit A, flavoprotein (Fp)"/>
    <property type="match status" value="1"/>
</dbReference>
<keyword evidence="11 20" id="KW-0560">Oxidoreductase</keyword>
<dbReference type="FunFam" id="3.90.700.10:FF:000001">
    <property type="entry name" value="Mitochondrial succinate dehydrogenase flavoprotein subunit"/>
    <property type="match status" value="1"/>
</dbReference>
<gene>
    <name evidence="23" type="ORF">THASP1DRAFT_29823</name>
</gene>
<evidence type="ECO:0000256" key="4">
    <source>
        <dbReference type="ARBA" id="ARBA00022448"/>
    </source>
</evidence>
<evidence type="ECO:0000313" key="23">
    <source>
        <dbReference type="EMBL" id="RKP08366.1"/>
    </source>
</evidence>
<feature type="binding site" evidence="18">
    <location>
        <begin position="434"/>
        <end position="435"/>
    </location>
    <ligand>
        <name>FAD</name>
        <dbReference type="ChEBI" id="CHEBI:57692"/>
    </ligand>
</feature>
<evidence type="ECO:0000256" key="6">
    <source>
        <dbReference type="ARBA" id="ARBA00022630"/>
    </source>
</evidence>
<dbReference type="Gene3D" id="4.10.80.40">
    <property type="entry name" value="succinate dehydrogenase protein domain"/>
    <property type="match status" value="1"/>
</dbReference>
<feature type="binding site" evidence="17">
    <location>
        <position position="274"/>
    </location>
    <ligand>
        <name>substrate</name>
    </ligand>
</feature>
<dbReference type="PROSITE" id="PS00504">
    <property type="entry name" value="FRD_SDH_FAD_BINDING"/>
    <property type="match status" value="1"/>
</dbReference>
<feature type="binding site" evidence="17">
    <location>
        <position position="429"/>
    </location>
    <ligand>
        <name>substrate</name>
    </ligand>
</feature>
<dbReference type="FunFam" id="3.50.50.60:FF:000482">
    <property type="entry name" value="Succinate dehydrogenase complex, subunit A, flavoprotein (Fp)"/>
    <property type="match status" value="1"/>
</dbReference>
<evidence type="ECO:0000256" key="13">
    <source>
        <dbReference type="ARBA" id="ARBA00023136"/>
    </source>
</evidence>
<evidence type="ECO:0000256" key="1">
    <source>
        <dbReference type="ARBA" id="ARBA00004443"/>
    </source>
</evidence>
<keyword evidence="8 18" id="KW-0274">FAD</keyword>
<evidence type="ECO:0000256" key="14">
    <source>
        <dbReference type="ARBA" id="ARBA00049220"/>
    </source>
</evidence>
<keyword evidence="10 20" id="KW-0249">Electron transport</keyword>
<evidence type="ECO:0000256" key="11">
    <source>
        <dbReference type="ARBA" id="ARBA00023002"/>
    </source>
</evidence>
<evidence type="ECO:0000256" key="15">
    <source>
        <dbReference type="ARBA" id="ARBA00059077"/>
    </source>
</evidence>
<dbReference type="Gene3D" id="3.50.50.60">
    <property type="entry name" value="FAD/NAD(P)-binding domain"/>
    <property type="match status" value="1"/>
</dbReference>
<dbReference type="PRINTS" id="PR00411">
    <property type="entry name" value="PNDRDTASEI"/>
</dbReference>
<dbReference type="SUPFAM" id="SSF51905">
    <property type="entry name" value="FAD/NAD(P)-binding domain"/>
    <property type="match status" value="1"/>
</dbReference>
<dbReference type="InterPro" id="IPR030664">
    <property type="entry name" value="SdhA/FrdA/AprA"/>
</dbReference>
<keyword evidence="6 18" id="KW-0285">Flavoprotein</keyword>
<dbReference type="InterPro" id="IPR037099">
    <property type="entry name" value="Fum_R/Succ_DH_flav-like_C_sf"/>
</dbReference>
<dbReference type="NCBIfam" id="TIGR01816">
    <property type="entry name" value="sdhA_forward"/>
    <property type="match status" value="1"/>
</dbReference>
<evidence type="ECO:0000256" key="3">
    <source>
        <dbReference type="ARBA" id="ARBA00008040"/>
    </source>
</evidence>
<evidence type="ECO:0000256" key="9">
    <source>
        <dbReference type="ARBA" id="ARBA00022946"/>
    </source>
</evidence>
<dbReference type="Gene3D" id="1.20.58.100">
    <property type="entry name" value="Fumarate reductase/succinate dehydrogenase flavoprotein-like, C-terminal domain"/>
    <property type="match status" value="1"/>
</dbReference>
<dbReference type="InterPro" id="IPR015939">
    <property type="entry name" value="Fum_Rdtase/Succ_DH_flav-like_C"/>
</dbReference>
<dbReference type="GO" id="GO:0050660">
    <property type="term" value="F:flavin adenine dinucleotide binding"/>
    <property type="evidence" value="ECO:0007669"/>
    <property type="project" value="InterPro"/>
</dbReference>
<feature type="binding site" evidence="18">
    <location>
        <begin position="69"/>
        <end position="84"/>
    </location>
    <ligand>
        <name>FAD</name>
        <dbReference type="ChEBI" id="CHEBI:57692"/>
    </ligand>
</feature>
<dbReference type="AlphaFoldDB" id="A0A4P9XQQ1"/>
<keyword evidence="4 20" id="KW-0813">Transport</keyword>
<evidence type="ECO:0000259" key="22">
    <source>
        <dbReference type="Pfam" id="PF02910"/>
    </source>
</evidence>
<protein>
    <recommendedName>
        <fullName evidence="20">Succinate dehydrogenase [ubiquinone] flavoprotein subunit, mitochondrial</fullName>
        <ecNumber evidence="20">1.3.5.1</ecNumber>
    </recommendedName>
</protein>
<dbReference type="EMBL" id="KZ992609">
    <property type="protein sequence ID" value="RKP08366.1"/>
    <property type="molecule type" value="Genomic_DNA"/>
</dbReference>
<comment type="pathway">
    <text evidence="2 20">Carbohydrate metabolism; tricarboxylic acid cycle; fumarate from succinate (eukaryal route): step 1/1.</text>
</comment>
<dbReference type="SUPFAM" id="SSF56425">
    <property type="entry name" value="Succinate dehydrogenase/fumarate reductase flavoprotein, catalytic domain"/>
    <property type="match status" value="1"/>
</dbReference>
<dbReference type="GO" id="GO:0005743">
    <property type="term" value="C:mitochondrial inner membrane"/>
    <property type="evidence" value="ECO:0007669"/>
    <property type="project" value="UniProtKB-SubCell"/>
</dbReference>
<evidence type="ECO:0000256" key="2">
    <source>
        <dbReference type="ARBA" id="ARBA00004788"/>
    </source>
</evidence>
<dbReference type="PANTHER" id="PTHR11632">
    <property type="entry name" value="SUCCINATE DEHYDROGENASE 2 FLAVOPROTEIN SUBUNIT"/>
    <property type="match status" value="1"/>
</dbReference>
<dbReference type="GO" id="GO:0009055">
    <property type="term" value="F:electron transfer activity"/>
    <property type="evidence" value="ECO:0007669"/>
    <property type="project" value="TreeGrafter"/>
</dbReference>
<evidence type="ECO:0000313" key="24">
    <source>
        <dbReference type="Proteomes" id="UP000271241"/>
    </source>
</evidence>
<dbReference type="InterPro" id="IPR027477">
    <property type="entry name" value="Succ_DH/fumarate_Rdtase_cat_sf"/>
</dbReference>
<comment type="function">
    <text evidence="15 20">Flavoprotein (FP) subunit of succinate dehydrogenase (SDH) that is involved in complex II of the mitochondrial electron transport chain and is responsible for transferring electrons from succinate to ubiquinone (coenzyme Q).</text>
</comment>
<evidence type="ECO:0000256" key="18">
    <source>
        <dbReference type="PIRSR" id="PIRSR611281-3"/>
    </source>
</evidence>
<dbReference type="NCBIfam" id="TIGR01812">
    <property type="entry name" value="sdhA_frdA_Gneg"/>
    <property type="match status" value="1"/>
</dbReference>
<dbReference type="Gene3D" id="3.90.700.10">
    <property type="entry name" value="Succinate dehydrogenase/fumarate reductase flavoprotein, catalytic domain"/>
    <property type="match status" value="1"/>
</dbReference>
<keyword evidence="13 20" id="KW-0472">Membrane</keyword>
<dbReference type="PANTHER" id="PTHR11632:SF51">
    <property type="entry name" value="SUCCINATE DEHYDROGENASE [UBIQUINONE] FLAVOPROTEIN SUBUNIT, MITOCHONDRIAL"/>
    <property type="match status" value="1"/>
</dbReference>
<comment type="cofactor">
    <cofactor evidence="18">
        <name>FAD</name>
        <dbReference type="ChEBI" id="CHEBI:57692"/>
    </cofactor>
    <text evidence="18">Flavinylated by SdhE, about 5% flavinylation occurs in the absence of SdhE.</text>
</comment>
<keyword evidence="9 20" id="KW-0809">Transit peptide</keyword>
<feature type="binding site" evidence="18">
    <location>
        <position position="253"/>
    </location>
    <ligand>
        <name>FAD</name>
        <dbReference type="ChEBI" id="CHEBI:57692"/>
    </ligand>
</feature>
<evidence type="ECO:0000256" key="7">
    <source>
        <dbReference type="ARBA" id="ARBA00022792"/>
    </source>
</evidence>
<comment type="similarity">
    <text evidence="3 20">Belongs to the FAD-dependent oxidoreductase 2 family. FRD/SDH subfamily.</text>
</comment>
<evidence type="ECO:0000256" key="16">
    <source>
        <dbReference type="PIRSR" id="PIRSR000171-1"/>
    </source>
</evidence>
<dbReference type="GO" id="GO:0006121">
    <property type="term" value="P:mitochondrial electron transport, succinate to ubiquinone"/>
    <property type="evidence" value="ECO:0007669"/>
    <property type="project" value="TreeGrafter"/>
</dbReference>
<feature type="binding site" evidence="18">
    <location>
        <begin position="46"/>
        <end position="51"/>
    </location>
    <ligand>
        <name>FAD</name>
        <dbReference type="ChEBI" id="CHEBI:57692"/>
    </ligand>
</feature>
<dbReference type="Pfam" id="PF00890">
    <property type="entry name" value="FAD_binding_2"/>
    <property type="match status" value="1"/>
</dbReference>
<keyword evidence="12" id="KW-0496">Mitochondrion</keyword>
<dbReference type="UniPathway" id="UPA00223">
    <property type="reaction ID" value="UER01006"/>
</dbReference>
<name>A0A4P9XQQ1_9FUNG</name>
<dbReference type="GO" id="GO:0006099">
    <property type="term" value="P:tricarboxylic acid cycle"/>
    <property type="evidence" value="ECO:0007669"/>
    <property type="project" value="UniProtKB-UniPathway"/>
</dbReference>
<evidence type="ECO:0000256" key="10">
    <source>
        <dbReference type="ARBA" id="ARBA00022982"/>
    </source>
</evidence>
<keyword evidence="5 20" id="KW-0816">Tricarboxylic acid cycle</keyword>
<feature type="binding site" evidence="17">
    <location>
        <position position="286"/>
    </location>
    <ligand>
        <name>substrate</name>
    </ligand>
</feature>
<dbReference type="InterPro" id="IPR014006">
    <property type="entry name" value="Succ_Dhase_FrdA_Gneg"/>
</dbReference>
<feature type="modified residue" description="Tele-8alpha-FAD histidine" evidence="19">
    <location>
        <position position="77"/>
    </location>
</feature>
<organism evidence="23 24">
    <name type="scientific">Thamnocephalis sphaerospora</name>
    <dbReference type="NCBI Taxonomy" id="78915"/>
    <lineage>
        <taxon>Eukaryota</taxon>
        <taxon>Fungi</taxon>
        <taxon>Fungi incertae sedis</taxon>
        <taxon>Zoopagomycota</taxon>
        <taxon>Zoopagomycotina</taxon>
        <taxon>Zoopagomycetes</taxon>
        <taxon>Zoopagales</taxon>
        <taxon>Sigmoideomycetaceae</taxon>
        <taxon>Thamnocephalis</taxon>
    </lineage>
</organism>
<dbReference type="InterPro" id="IPR036188">
    <property type="entry name" value="FAD/NAD-bd_sf"/>
</dbReference>
<evidence type="ECO:0000256" key="19">
    <source>
        <dbReference type="PIRSR" id="PIRSR611281-4"/>
    </source>
</evidence>
<evidence type="ECO:0000256" key="8">
    <source>
        <dbReference type="ARBA" id="ARBA00022827"/>
    </source>
</evidence>
<keyword evidence="7" id="KW-0999">Mitochondrion inner membrane</keyword>
<accession>A0A4P9XQQ1</accession>
<feature type="binding site" evidence="17">
    <location>
        <position position="385"/>
    </location>
    <ligand>
        <name>substrate</name>
    </ligand>
</feature>
<dbReference type="EC" id="1.3.5.1" evidence="20"/>
<dbReference type="SUPFAM" id="SSF46977">
    <property type="entry name" value="Succinate dehydrogenase/fumarate reductase flavoprotein C-terminal domain"/>
    <property type="match status" value="1"/>
</dbReference>
<proteinExistence type="inferred from homology"/>
<evidence type="ECO:0000256" key="20">
    <source>
        <dbReference type="RuleBase" id="RU362051"/>
    </source>
</evidence>
<dbReference type="GO" id="GO:0008177">
    <property type="term" value="F:succinate dehydrogenase (quinone) activity"/>
    <property type="evidence" value="ECO:0007669"/>
    <property type="project" value="UniProtKB-EC"/>
</dbReference>